<evidence type="ECO:0000256" key="1">
    <source>
        <dbReference type="ARBA" id="ARBA00001966"/>
    </source>
</evidence>
<dbReference type="EMBL" id="CP002987">
    <property type="protein sequence ID" value="AFA48273.1"/>
    <property type="molecule type" value="Genomic_DNA"/>
</dbReference>
<accession>H6LFY5</accession>
<proteinExistence type="predicted"/>
<evidence type="ECO:0000256" key="7">
    <source>
        <dbReference type="ARBA" id="ARBA00047365"/>
    </source>
</evidence>
<dbReference type="InterPro" id="IPR017896">
    <property type="entry name" value="4Fe4S_Fe-S-bd"/>
</dbReference>
<keyword evidence="5" id="KW-0408">Iron</keyword>
<evidence type="ECO:0000313" key="11">
    <source>
        <dbReference type="Proteomes" id="UP000007177"/>
    </source>
</evidence>
<reference evidence="11" key="1">
    <citation type="submission" date="2011-07" db="EMBL/GenBank/DDBJ databases">
        <title>Complete genome sequence of Acetobacterium woodii.</title>
        <authorList>
            <person name="Poehlein A."/>
            <person name="Schmidt S."/>
            <person name="Kaster A.-K."/>
            <person name="Goenrich M."/>
            <person name="Vollmers J."/>
            <person name="Thuermer A."/>
            <person name="Gottschalk G."/>
            <person name="Thauer R.K."/>
            <person name="Daniel R."/>
            <person name="Mueller V."/>
        </authorList>
    </citation>
    <scope>NUCLEOTIDE SEQUENCE [LARGE SCALE GENOMIC DNA]</scope>
    <source>
        <strain evidence="11">ATCC 29683 / DSM 1030 / JCM 2381 / KCTC 1655 / WB1</strain>
    </source>
</reference>
<evidence type="ECO:0000256" key="6">
    <source>
        <dbReference type="ARBA" id="ARBA00023014"/>
    </source>
</evidence>
<reference evidence="10 11" key="2">
    <citation type="journal article" date="2012" name="PLoS ONE">
        <title>An ancient pathway combining carbon dioxide fixation with the generation and utilization of a sodium ion gradient for ATP synthesis.</title>
        <authorList>
            <person name="Poehlein A."/>
            <person name="Schmidt S."/>
            <person name="Kaster A.K."/>
            <person name="Goenrich M."/>
            <person name="Vollmers J."/>
            <person name="Thurmer A."/>
            <person name="Bertsch J."/>
            <person name="Schuchmann K."/>
            <person name="Voigt B."/>
            <person name="Hecker M."/>
            <person name="Daniel R."/>
            <person name="Thauer R.K."/>
            <person name="Gottschalk G."/>
            <person name="Muller V."/>
        </authorList>
    </citation>
    <scope>NUCLEOTIDE SEQUENCE [LARGE SCALE GENOMIC DNA]</scope>
    <source>
        <strain evidence="11">ATCC 29683 / DSM 1030 / JCM 2381 / KCTC 1655 / WB1</strain>
    </source>
</reference>
<comment type="catalytic activity">
    <reaction evidence="7">
        <text>glycyl-[protein] + reduced [flavodoxin] + S-adenosyl-L-methionine = glycin-2-yl radical-[protein] + semiquinone [flavodoxin] + 5'-deoxyadenosine + L-methionine + H(+)</text>
        <dbReference type="Rhea" id="RHEA:61976"/>
        <dbReference type="Rhea" id="RHEA-COMP:10622"/>
        <dbReference type="Rhea" id="RHEA-COMP:14480"/>
        <dbReference type="Rhea" id="RHEA-COMP:15993"/>
        <dbReference type="Rhea" id="RHEA-COMP:15994"/>
        <dbReference type="ChEBI" id="CHEBI:15378"/>
        <dbReference type="ChEBI" id="CHEBI:17319"/>
        <dbReference type="ChEBI" id="CHEBI:29947"/>
        <dbReference type="ChEBI" id="CHEBI:32722"/>
        <dbReference type="ChEBI" id="CHEBI:57618"/>
        <dbReference type="ChEBI" id="CHEBI:57844"/>
        <dbReference type="ChEBI" id="CHEBI:59789"/>
        <dbReference type="ChEBI" id="CHEBI:140311"/>
    </reaction>
</comment>
<keyword evidence="2" id="KW-0004">4Fe-4S</keyword>
<dbReference type="KEGG" id="awo:Awo_c14910"/>
<protein>
    <submittedName>
        <fullName evidence="10">Pyruvate formate-lyase-activating enzyme PflA</fullName>
        <ecNumber evidence="10">1.97.1.4</ecNumber>
    </submittedName>
</protein>
<dbReference type="Pfam" id="PF04055">
    <property type="entry name" value="Radical_SAM"/>
    <property type="match status" value="1"/>
</dbReference>
<dbReference type="GO" id="GO:0043365">
    <property type="term" value="F:[formate-C-acetyltransferase]-activating enzyme activity"/>
    <property type="evidence" value="ECO:0007669"/>
    <property type="project" value="UniProtKB-EC"/>
</dbReference>
<evidence type="ECO:0000259" key="8">
    <source>
        <dbReference type="PROSITE" id="PS51379"/>
    </source>
</evidence>
<dbReference type="SFLD" id="SFLDS00029">
    <property type="entry name" value="Radical_SAM"/>
    <property type="match status" value="1"/>
</dbReference>
<dbReference type="STRING" id="931626.Awo_c14910"/>
<name>H6LFY5_ACEWD</name>
<feature type="domain" description="Radical SAM core" evidence="9">
    <location>
        <begin position="19"/>
        <end position="315"/>
    </location>
</feature>
<keyword evidence="3" id="KW-0949">S-adenosyl-L-methionine</keyword>
<keyword evidence="11" id="KW-1185">Reference proteome</keyword>
<keyword evidence="6" id="KW-0411">Iron-sulfur</keyword>
<evidence type="ECO:0000313" key="10">
    <source>
        <dbReference type="EMBL" id="AFA48273.1"/>
    </source>
</evidence>
<dbReference type="PROSITE" id="PS51379">
    <property type="entry name" value="4FE4S_FER_2"/>
    <property type="match status" value="2"/>
</dbReference>
<evidence type="ECO:0000259" key="9">
    <source>
        <dbReference type="PROSITE" id="PS51918"/>
    </source>
</evidence>
<dbReference type="InterPro" id="IPR040074">
    <property type="entry name" value="BssD/PflA/YjjW"/>
</dbReference>
<feature type="domain" description="4Fe-4S ferredoxin-type" evidence="8">
    <location>
        <begin position="94"/>
        <end position="123"/>
    </location>
</feature>
<dbReference type="PANTHER" id="PTHR30352:SF4">
    <property type="entry name" value="PYRUVATE FORMATE-LYASE 2-ACTIVATING ENZYME"/>
    <property type="match status" value="1"/>
</dbReference>
<keyword evidence="4" id="KW-0479">Metal-binding</keyword>
<keyword evidence="10" id="KW-0670">Pyruvate</keyword>
<dbReference type="SFLD" id="SFLDG01066">
    <property type="entry name" value="organic_radical-activating_enz"/>
    <property type="match status" value="1"/>
</dbReference>
<dbReference type="InterPro" id="IPR007197">
    <property type="entry name" value="rSAM"/>
</dbReference>
<keyword evidence="10" id="KW-0456">Lyase</keyword>
<dbReference type="PROSITE" id="PS51918">
    <property type="entry name" value="RADICAL_SAM"/>
    <property type="match status" value="1"/>
</dbReference>
<dbReference type="SFLD" id="SFLDG01118">
    <property type="entry name" value="activating_enzymes__group_2"/>
    <property type="match status" value="1"/>
</dbReference>
<dbReference type="GO" id="GO:0016829">
    <property type="term" value="F:lyase activity"/>
    <property type="evidence" value="ECO:0007669"/>
    <property type="project" value="UniProtKB-KW"/>
</dbReference>
<evidence type="ECO:0000256" key="3">
    <source>
        <dbReference type="ARBA" id="ARBA00022691"/>
    </source>
</evidence>
<dbReference type="GO" id="GO:0051539">
    <property type="term" value="F:4 iron, 4 sulfur cluster binding"/>
    <property type="evidence" value="ECO:0007669"/>
    <property type="project" value="UniProtKB-KW"/>
</dbReference>
<gene>
    <name evidence="10" type="primary">pflA</name>
    <name evidence="10" type="ordered locus">Awo_c14910</name>
</gene>
<dbReference type="OrthoDB" id="9782387at2"/>
<dbReference type="PIRSF" id="PIRSF000371">
    <property type="entry name" value="PFL_act_enz"/>
    <property type="match status" value="1"/>
</dbReference>
<dbReference type="InterPro" id="IPR058240">
    <property type="entry name" value="rSAM_sf"/>
</dbReference>
<evidence type="ECO:0000256" key="5">
    <source>
        <dbReference type="ARBA" id="ARBA00023004"/>
    </source>
</evidence>
<sequence length="319" mass="35889">MEEKILTGRLYDVQGFSVQDGPGVRTTAFLKGCPLHCPWCHSPESQAFYKQLSWMSMRCLGVDACKQRCIKACPKNAIELGVTQKDVKTGTDLQLIHVKRDLCDNCGKCADACYVEALYLCGKDYTVDELVNRLLQDKKFYDRSGGGVTISGGEALSQLDFVIAVLKRLKNEGIHTALDTTGYAEWEKIAMTMPYVDLYLYDLKHLNSEKHQAVVGVPNEVILDNALKLAENGKKLQIRIPVIPMFNHDEKNIRDTAQFCKRLGNAVEVVQLLPYHNLGVMKYLRLSDDPVAEATLPNDAYIEKLKRIFEEYGLPVTVH</sequence>
<dbReference type="InterPro" id="IPR034457">
    <property type="entry name" value="Organic_radical-activating"/>
</dbReference>
<dbReference type="NCBIfam" id="TIGR02494">
    <property type="entry name" value="PFLE_PFLC"/>
    <property type="match status" value="1"/>
</dbReference>
<dbReference type="PANTHER" id="PTHR30352">
    <property type="entry name" value="PYRUVATE FORMATE-LYASE-ACTIVATING ENZYME"/>
    <property type="match status" value="1"/>
</dbReference>
<dbReference type="Proteomes" id="UP000007177">
    <property type="component" value="Chromosome"/>
</dbReference>
<evidence type="ECO:0000256" key="4">
    <source>
        <dbReference type="ARBA" id="ARBA00022723"/>
    </source>
</evidence>
<comment type="cofactor">
    <cofactor evidence="1">
        <name>[4Fe-4S] cluster</name>
        <dbReference type="ChEBI" id="CHEBI:49883"/>
    </cofactor>
</comment>
<feature type="domain" description="4Fe-4S ferredoxin-type" evidence="8">
    <location>
        <begin position="50"/>
        <end position="83"/>
    </location>
</feature>
<dbReference type="HOGENOM" id="CLU_058969_0_0_9"/>
<evidence type="ECO:0000256" key="2">
    <source>
        <dbReference type="ARBA" id="ARBA00022485"/>
    </source>
</evidence>
<dbReference type="EC" id="1.97.1.4" evidence="10"/>
<dbReference type="GO" id="GO:0046872">
    <property type="term" value="F:metal ion binding"/>
    <property type="evidence" value="ECO:0007669"/>
    <property type="project" value="UniProtKB-KW"/>
</dbReference>
<organism evidence="10 11">
    <name type="scientific">Acetobacterium woodii (strain ATCC 29683 / DSM 1030 / JCM 2381 / KCTC 1655 / WB1)</name>
    <dbReference type="NCBI Taxonomy" id="931626"/>
    <lineage>
        <taxon>Bacteria</taxon>
        <taxon>Bacillati</taxon>
        <taxon>Bacillota</taxon>
        <taxon>Clostridia</taxon>
        <taxon>Eubacteriales</taxon>
        <taxon>Eubacteriaceae</taxon>
        <taxon>Acetobacterium</taxon>
    </lineage>
</organism>
<dbReference type="Gene3D" id="3.80.30.10">
    <property type="entry name" value="pyruvate-formate lyase- activating enzyme"/>
    <property type="match status" value="1"/>
</dbReference>
<dbReference type="InterPro" id="IPR012839">
    <property type="entry name" value="Organic_radical_activase"/>
</dbReference>
<dbReference type="AlphaFoldDB" id="H6LFY5"/>
<dbReference type="SUPFAM" id="SSF102114">
    <property type="entry name" value="Radical SAM enzymes"/>
    <property type="match status" value="1"/>
</dbReference>
<dbReference type="Gene3D" id="3.30.70.20">
    <property type="match status" value="1"/>
</dbReference>
<dbReference type="RefSeq" id="WP_014355876.1">
    <property type="nucleotide sequence ID" value="NC_016894.1"/>
</dbReference>
<dbReference type="eggNOG" id="COG1180">
    <property type="taxonomic scope" value="Bacteria"/>
</dbReference>
<dbReference type="SUPFAM" id="SSF54862">
    <property type="entry name" value="4Fe-4S ferredoxins"/>
    <property type="match status" value="1"/>
</dbReference>
<keyword evidence="10" id="KW-0560">Oxidoreductase</keyword>